<feature type="signal peptide" evidence="10">
    <location>
        <begin position="1"/>
        <end position="23"/>
    </location>
</feature>
<feature type="binding site" evidence="7">
    <location>
        <position position="147"/>
    </location>
    <ligand>
        <name>NAD(+)</name>
        <dbReference type="ChEBI" id="CHEBI:57540"/>
    </ligand>
</feature>
<dbReference type="Pfam" id="PF02866">
    <property type="entry name" value="Ldh_1_C"/>
    <property type="match status" value="1"/>
</dbReference>
<evidence type="ECO:0000256" key="1">
    <source>
        <dbReference type="ARBA" id="ARBA00004843"/>
    </source>
</evidence>
<feature type="binding site" evidence="7">
    <location>
        <position position="69"/>
    </location>
    <ligand>
        <name>NAD(+)</name>
        <dbReference type="ChEBI" id="CHEBI:57540"/>
    </ligand>
</feature>
<dbReference type="PANTHER" id="PTHR43128:SF16">
    <property type="entry name" value="L-LACTATE DEHYDROGENASE"/>
    <property type="match status" value="1"/>
</dbReference>
<keyword evidence="4 7" id="KW-0560">Oxidoreductase</keyword>
<dbReference type="InterPro" id="IPR022383">
    <property type="entry name" value="Lactate/malate_DH_C"/>
</dbReference>
<dbReference type="InterPro" id="IPR001557">
    <property type="entry name" value="L-lactate/malate_DH"/>
</dbReference>
<keyword evidence="5 7" id="KW-0520">NAD</keyword>
<evidence type="ECO:0000256" key="6">
    <source>
        <dbReference type="ARBA" id="ARBA00049258"/>
    </source>
</evidence>
<keyword evidence="7" id="KW-0963">Cytoplasm</keyword>
<feature type="binding site" evidence="7">
    <location>
        <begin position="152"/>
        <end position="155"/>
    </location>
    <ligand>
        <name>substrate</name>
    </ligand>
</feature>
<dbReference type="Pfam" id="PF00056">
    <property type="entry name" value="Ldh_1_N"/>
    <property type="match status" value="1"/>
</dbReference>
<dbReference type="InterPro" id="IPR036291">
    <property type="entry name" value="NAD(P)-bd_dom_sf"/>
</dbReference>
<feature type="binding site" evidence="9">
    <location>
        <begin position="12"/>
        <end position="17"/>
    </location>
    <ligand>
        <name>NAD(+)</name>
        <dbReference type="ChEBI" id="CHEBI:57540"/>
    </ligand>
</feature>
<dbReference type="FunFam" id="3.40.50.720:FF:000018">
    <property type="entry name" value="Malate dehydrogenase"/>
    <property type="match status" value="1"/>
</dbReference>
<dbReference type="InterPro" id="IPR015955">
    <property type="entry name" value="Lactate_DH/Glyco_Ohase_4_C"/>
</dbReference>
<comment type="caution">
    <text evidence="7">Lacks conserved residue(s) required for the propagation of feature annotation.</text>
</comment>
<name>A0A7U3ZS12_MYCPK</name>
<evidence type="ECO:0000256" key="4">
    <source>
        <dbReference type="ARBA" id="ARBA00023002"/>
    </source>
</evidence>
<gene>
    <name evidence="7 13" type="primary">ldh</name>
    <name evidence="13" type="ordered locus">MPUT_0032</name>
</gene>
<dbReference type="UniPathway" id="UPA00554">
    <property type="reaction ID" value="UER00611"/>
</dbReference>
<evidence type="ECO:0000256" key="8">
    <source>
        <dbReference type="PIRSR" id="PIRSR000102-1"/>
    </source>
</evidence>
<dbReference type="KEGG" id="mpf:MPUT_0032"/>
<dbReference type="GO" id="GO:0004459">
    <property type="term" value="F:L-lactate dehydrogenase (NAD+) activity"/>
    <property type="evidence" value="ECO:0007669"/>
    <property type="project" value="UniProtKB-UniRule"/>
</dbReference>
<dbReference type="CDD" id="cd05291">
    <property type="entry name" value="HicDH_like"/>
    <property type="match status" value="1"/>
</dbReference>
<evidence type="ECO:0000313" key="14">
    <source>
        <dbReference type="Proteomes" id="UP000008907"/>
    </source>
</evidence>
<dbReference type="AlphaFoldDB" id="A0A7U3ZS12"/>
<organism evidence="13 14">
    <name type="scientific">Mycoplasma putrefaciens (strain ATCC 15718 / NCTC 10155 / C30 KS-1 / KS-1)</name>
    <dbReference type="NCBI Taxonomy" id="743965"/>
    <lineage>
        <taxon>Bacteria</taxon>
        <taxon>Bacillati</taxon>
        <taxon>Mycoplasmatota</taxon>
        <taxon>Mollicutes</taxon>
        <taxon>Mycoplasmataceae</taxon>
        <taxon>Mycoplasma</taxon>
    </lineage>
</organism>
<dbReference type="HAMAP" id="MF_00488">
    <property type="entry name" value="Lactate_dehydrog"/>
    <property type="match status" value="1"/>
</dbReference>
<protein>
    <recommendedName>
        <fullName evidence="3 7">L-lactate dehydrogenase</fullName>
        <shortName evidence="7">L-LDH</shortName>
        <ecNumber evidence="3 7">1.1.1.27</ecNumber>
    </recommendedName>
</protein>
<dbReference type="RefSeq" id="WP_014034795.1">
    <property type="nucleotide sequence ID" value="NC_015946.1"/>
</dbReference>
<proteinExistence type="inferred from homology"/>
<dbReference type="GO" id="GO:0006089">
    <property type="term" value="P:lactate metabolic process"/>
    <property type="evidence" value="ECO:0007669"/>
    <property type="project" value="TreeGrafter"/>
</dbReference>
<keyword evidence="10" id="KW-0732">Signal</keyword>
<comment type="similarity">
    <text evidence="2 7">Belongs to the LDH/MDH superfamily. LDH family.</text>
</comment>
<dbReference type="NCBIfam" id="NF000824">
    <property type="entry name" value="PRK00066.1"/>
    <property type="match status" value="1"/>
</dbReference>
<dbReference type="Gene3D" id="3.90.110.10">
    <property type="entry name" value="Lactate dehydrogenase/glycoside hydrolase, family 4, C-terminal"/>
    <property type="match status" value="1"/>
</dbReference>
<dbReference type="NCBIfam" id="NF004863">
    <property type="entry name" value="PRK06223.1"/>
    <property type="match status" value="1"/>
</dbReference>
<dbReference type="InterPro" id="IPR018177">
    <property type="entry name" value="L-lactate_DH_AS"/>
</dbReference>
<dbReference type="Gene3D" id="3.40.50.720">
    <property type="entry name" value="NAD(P)-binding Rossmann-like Domain"/>
    <property type="match status" value="1"/>
</dbReference>
<evidence type="ECO:0000256" key="5">
    <source>
        <dbReference type="ARBA" id="ARBA00023027"/>
    </source>
</evidence>
<feature type="binding site" evidence="7">
    <location>
        <position position="16"/>
    </location>
    <ligand>
        <name>NAD(+)</name>
        <dbReference type="ChEBI" id="CHEBI:57540"/>
    </ligand>
</feature>
<evidence type="ECO:0000256" key="2">
    <source>
        <dbReference type="ARBA" id="ARBA00006054"/>
    </source>
</evidence>
<comment type="catalytic activity">
    <reaction evidence="6 7">
        <text>(S)-lactate + NAD(+) = pyruvate + NADH + H(+)</text>
        <dbReference type="Rhea" id="RHEA:23444"/>
        <dbReference type="ChEBI" id="CHEBI:15361"/>
        <dbReference type="ChEBI" id="CHEBI:15378"/>
        <dbReference type="ChEBI" id="CHEBI:16651"/>
        <dbReference type="ChEBI" id="CHEBI:57540"/>
        <dbReference type="ChEBI" id="CHEBI:57945"/>
        <dbReference type="EC" id="1.1.1.27"/>
    </reaction>
</comment>
<dbReference type="SUPFAM" id="SSF51735">
    <property type="entry name" value="NAD(P)-binding Rossmann-fold domains"/>
    <property type="match status" value="1"/>
</dbReference>
<feature type="binding site" evidence="7 9">
    <location>
        <position position="37"/>
    </location>
    <ligand>
        <name>NAD(+)</name>
        <dbReference type="ChEBI" id="CHEBI:57540"/>
    </ligand>
</feature>
<feature type="binding site" evidence="9">
    <location>
        <position position="99"/>
    </location>
    <ligand>
        <name>NAD(+)</name>
        <dbReference type="ChEBI" id="CHEBI:57540"/>
    </ligand>
</feature>
<dbReference type="EMBL" id="CP003021">
    <property type="protein sequence ID" value="AEM68439.1"/>
    <property type="molecule type" value="Genomic_DNA"/>
</dbReference>
<feature type="binding site" evidence="7">
    <location>
        <begin position="122"/>
        <end position="124"/>
    </location>
    <ligand>
        <name>NAD(+)</name>
        <dbReference type="ChEBI" id="CHEBI:57540"/>
    </ligand>
</feature>
<evidence type="ECO:0000256" key="10">
    <source>
        <dbReference type="SAM" id="SignalP"/>
    </source>
</evidence>
<comment type="pathway">
    <text evidence="1 7">Fermentation; pyruvate fermentation to lactate; (S)-lactate from pyruvate: step 1/1.</text>
</comment>
<dbReference type="PANTHER" id="PTHR43128">
    <property type="entry name" value="L-2-HYDROXYCARBOXYLATE DEHYDROGENASE (NAD(P)(+))"/>
    <property type="match status" value="1"/>
</dbReference>
<accession>A0A7U3ZS12</accession>
<evidence type="ECO:0000256" key="7">
    <source>
        <dbReference type="HAMAP-Rule" id="MF_00488"/>
    </source>
</evidence>
<dbReference type="GO" id="GO:0006096">
    <property type="term" value="P:glycolytic process"/>
    <property type="evidence" value="ECO:0007669"/>
    <property type="project" value="UniProtKB-UniRule"/>
</dbReference>
<comment type="function">
    <text evidence="7">Catalyzes the conversion of lactate to pyruvate.</text>
</comment>
<feature type="binding site" evidence="7">
    <location>
        <position position="86"/>
    </location>
    <ligand>
        <name>substrate</name>
    </ligand>
</feature>
<feature type="chain" id="PRO_5031263331" description="L-lactate dehydrogenase" evidence="10">
    <location>
        <begin position="24"/>
        <end position="320"/>
    </location>
</feature>
<dbReference type="NCBIfam" id="TIGR01771">
    <property type="entry name" value="L-LDH-NAD"/>
    <property type="match status" value="1"/>
</dbReference>
<reference evidence="13 14" key="1">
    <citation type="journal article" date="2011" name="J. Bacteriol.">
        <title>Genome Sequence of Mycoplasma putrefaciens Type Strain KS1.</title>
        <authorList>
            <person name="Calcutt M.J."/>
            <person name="Foecking M.F."/>
        </authorList>
    </citation>
    <scope>NUCLEOTIDE SEQUENCE [LARGE SCALE GENOMIC DNA]</scope>
    <source>
        <strain evidence="14">ATCC 15718 / NCTC 10155 / C30 KS-1 / KS-1</strain>
    </source>
</reference>
<evidence type="ECO:0000256" key="9">
    <source>
        <dbReference type="PIRSR" id="PIRSR000102-3"/>
    </source>
</evidence>
<evidence type="ECO:0000259" key="12">
    <source>
        <dbReference type="Pfam" id="PF02866"/>
    </source>
</evidence>
<feature type="binding site" evidence="7">
    <location>
        <position position="232"/>
    </location>
    <ligand>
        <name>substrate</name>
    </ligand>
</feature>
<evidence type="ECO:0000259" key="11">
    <source>
        <dbReference type="Pfam" id="PF00056"/>
    </source>
</evidence>
<feature type="domain" description="Lactate/malate dehydrogenase C-terminal" evidence="12">
    <location>
        <begin position="149"/>
        <end position="315"/>
    </location>
</feature>
<keyword evidence="7" id="KW-0597">Phosphoprotein</keyword>
<dbReference type="InterPro" id="IPR001236">
    <property type="entry name" value="Lactate/malate_DH_N"/>
</dbReference>
<evidence type="ECO:0000256" key="3">
    <source>
        <dbReference type="ARBA" id="ARBA00012967"/>
    </source>
</evidence>
<feature type="modified residue" description="Phosphotyrosine" evidence="7">
    <location>
        <position position="223"/>
    </location>
</feature>
<feature type="binding site" evidence="7">
    <location>
        <position position="92"/>
    </location>
    <ligand>
        <name>substrate</name>
    </ligand>
</feature>
<feature type="binding site" evidence="7">
    <location>
        <begin position="124"/>
        <end position="127"/>
    </location>
    <ligand>
        <name>substrate</name>
    </ligand>
</feature>
<dbReference type="SUPFAM" id="SSF56327">
    <property type="entry name" value="LDH C-terminal domain-like"/>
    <property type="match status" value="1"/>
</dbReference>
<dbReference type="GO" id="GO:0005737">
    <property type="term" value="C:cytoplasm"/>
    <property type="evidence" value="ECO:0007669"/>
    <property type="project" value="UniProtKB-SubCell"/>
</dbReference>
<comment type="subunit">
    <text evidence="7">Homotetramer.</text>
</comment>
<feature type="domain" description="Lactate/malate dehydrogenase N-terminal" evidence="11">
    <location>
        <begin position="7"/>
        <end position="146"/>
    </location>
</feature>
<evidence type="ECO:0000313" key="13">
    <source>
        <dbReference type="EMBL" id="AEM68439.1"/>
    </source>
</evidence>
<dbReference type="Proteomes" id="UP000008907">
    <property type="component" value="Chromosome"/>
</dbReference>
<dbReference type="InterPro" id="IPR011304">
    <property type="entry name" value="L-lactate_DH"/>
</dbReference>
<dbReference type="PRINTS" id="PR00086">
    <property type="entry name" value="LLDHDRGNASE"/>
</dbReference>
<comment type="subcellular location">
    <subcellularLocation>
        <location evidence="7">Cytoplasm</location>
    </subcellularLocation>
</comment>
<sequence>MKKTTNKVVLIGAGAVGTSFLYAAINQGIAEEYVLIDAFAEPAQGNALDLADTLAVLPQSFSSIKAGSYEDCKDADIIVITAGRPQKPGETRLEMVAGNAEIMRNIALEVKKSGFDGITVIASNPVDVITHVYQQITGFDQHKVIGSGTTLDSARLRRLLAAKLNVQVSSVNAYLAGEHGDSSVAIWSKANVMGQPISYYLETKQITQQDLEEIEKEAIMMAYKIINLKRATFYGIGACLTRIVRAVLKDEKACLMVGARLNGEYKNKGLYTGVPAVIGANGWEQIIEWDLNEKEQQRFDSSCETLAKTIDSVKDIINQK</sequence>
<dbReference type="PROSITE" id="PS00064">
    <property type="entry name" value="L_LDH"/>
    <property type="match status" value="1"/>
</dbReference>
<dbReference type="PIRSF" id="PIRSF000102">
    <property type="entry name" value="Lac_mal_DH"/>
    <property type="match status" value="1"/>
</dbReference>
<dbReference type="EC" id="1.1.1.27" evidence="3 7"/>
<feature type="active site" description="Proton acceptor" evidence="7 8">
    <location>
        <position position="179"/>
    </location>
</feature>